<dbReference type="PROSITE" id="PS00375">
    <property type="entry name" value="UDPGT"/>
    <property type="match status" value="1"/>
</dbReference>
<dbReference type="SUPFAM" id="SSF53756">
    <property type="entry name" value="UDP-Glycosyltransferase/glycogen phosphorylase"/>
    <property type="match status" value="1"/>
</dbReference>
<dbReference type="AlphaFoldDB" id="A0AAN9RZZ5"/>
<dbReference type="PANTHER" id="PTHR48045">
    <property type="entry name" value="UDP-GLYCOSYLTRANSFERASE 72B1"/>
    <property type="match status" value="1"/>
</dbReference>
<keyword evidence="2 4" id="KW-0328">Glycosyltransferase</keyword>
<protein>
    <recommendedName>
        <fullName evidence="5">Glycosyltransferase</fullName>
        <ecNumber evidence="5">2.4.1.-</ecNumber>
    </recommendedName>
</protein>
<evidence type="ECO:0000256" key="1">
    <source>
        <dbReference type="ARBA" id="ARBA00009995"/>
    </source>
</evidence>
<evidence type="ECO:0000256" key="2">
    <source>
        <dbReference type="ARBA" id="ARBA00022676"/>
    </source>
</evidence>
<dbReference type="PANTHER" id="PTHR48045:SF6">
    <property type="entry name" value="UDP-GLUCOSYLTRANSFERASE FAMILY PROTEIN"/>
    <property type="match status" value="1"/>
</dbReference>
<comment type="similarity">
    <text evidence="1 4">Belongs to the UDP-glycosyltransferase family.</text>
</comment>
<name>A0AAN9RZZ5_PSOTE</name>
<evidence type="ECO:0000256" key="5">
    <source>
        <dbReference type="RuleBase" id="RU362057"/>
    </source>
</evidence>
<evidence type="ECO:0000313" key="6">
    <source>
        <dbReference type="EMBL" id="KAK7386180.1"/>
    </source>
</evidence>
<dbReference type="CDD" id="cd03784">
    <property type="entry name" value="GT1_Gtf-like"/>
    <property type="match status" value="1"/>
</dbReference>
<reference evidence="6 7" key="1">
    <citation type="submission" date="2024-01" db="EMBL/GenBank/DDBJ databases">
        <title>The genomes of 5 underutilized Papilionoideae crops provide insights into root nodulation and disease resistanc.</title>
        <authorList>
            <person name="Jiang F."/>
        </authorList>
    </citation>
    <scope>NUCLEOTIDE SEQUENCE [LARGE SCALE GENOMIC DNA]</scope>
    <source>
        <strain evidence="6">DUOXIRENSHENG_FW03</strain>
        <tissue evidence="6">Leaves</tissue>
    </source>
</reference>
<evidence type="ECO:0000256" key="3">
    <source>
        <dbReference type="ARBA" id="ARBA00022679"/>
    </source>
</evidence>
<keyword evidence="7" id="KW-1185">Reference proteome</keyword>
<dbReference type="InterPro" id="IPR002213">
    <property type="entry name" value="UDP_glucos_trans"/>
</dbReference>
<dbReference type="FunFam" id="3.40.50.2000:FF:000054">
    <property type="entry name" value="Glycosyltransferase"/>
    <property type="match status" value="1"/>
</dbReference>
<dbReference type="InterPro" id="IPR035595">
    <property type="entry name" value="UDP_glycos_trans_CS"/>
</dbReference>
<keyword evidence="3 4" id="KW-0808">Transferase</keyword>
<evidence type="ECO:0000313" key="7">
    <source>
        <dbReference type="Proteomes" id="UP001386955"/>
    </source>
</evidence>
<accession>A0AAN9RZZ5</accession>
<comment type="caution">
    <text evidence="6">The sequence shown here is derived from an EMBL/GenBank/DDBJ whole genome shotgun (WGS) entry which is preliminary data.</text>
</comment>
<dbReference type="GO" id="GO:0008194">
    <property type="term" value="F:UDP-glycosyltransferase activity"/>
    <property type="evidence" value="ECO:0007669"/>
    <property type="project" value="InterPro"/>
</dbReference>
<dbReference type="Pfam" id="PF00201">
    <property type="entry name" value="UDPGT"/>
    <property type="match status" value="1"/>
</dbReference>
<organism evidence="6 7">
    <name type="scientific">Psophocarpus tetragonolobus</name>
    <name type="common">Winged bean</name>
    <name type="synonym">Dolichos tetragonolobus</name>
    <dbReference type="NCBI Taxonomy" id="3891"/>
    <lineage>
        <taxon>Eukaryota</taxon>
        <taxon>Viridiplantae</taxon>
        <taxon>Streptophyta</taxon>
        <taxon>Embryophyta</taxon>
        <taxon>Tracheophyta</taxon>
        <taxon>Spermatophyta</taxon>
        <taxon>Magnoliopsida</taxon>
        <taxon>eudicotyledons</taxon>
        <taxon>Gunneridae</taxon>
        <taxon>Pentapetalae</taxon>
        <taxon>rosids</taxon>
        <taxon>fabids</taxon>
        <taxon>Fabales</taxon>
        <taxon>Fabaceae</taxon>
        <taxon>Papilionoideae</taxon>
        <taxon>50 kb inversion clade</taxon>
        <taxon>NPAAA clade</taxon>
        <taxon>indigoferoid/millettioid clade</taxon>
        <taxon>Phaseoleae</taxon>
        <taxon>Psophocarpus</taxon>
    </lineage>
</organism>
<dbReference type="EMBL" id="JAYMYS010000007">
    <property type="protein sequence ID" value="KAK7386180.1"/>
    <property type="molecule type" value="Genomic_DNA"/>
</dbReference>
<dbReference type="FunFam" id="3.40.50.2000:FF:000051">
    <property type="entry name" value="Glycosyltransferase"/>
    <property type="match status" value="1"/>
</dbReference>
<gene>
    <name evidence="6" type="ORF">VNO78_26215</name>
</gene>
<proteinExistence type="inferred from homology"/>
<dbReference type="Proteomes" id="UP001386955">
    <property type="component" value="Unassembled WGS sequence"/>
</dbReference>
<dbReference type="EC" id="2.4.1.-" evidence="5"/>
<dbReference type="Gene3D" id="3.40.50.2000">
    <property type="entry name" value="Glycogen Phosphorylase B"/>
    <property type="match status" value="2"/>
</dbReference>
<sequence length="471" mass="52401">MAKTTHIAVIPSAGYSHFAPILQFSKRLVELHPYIHVTCIVPILGSLPSSSKAILQTLPPNINPIFLPPLSLKDQPQCDSVVVQIQQAMSQVMPSIHHTLKSITSSTPHVAMVVDSFASQALDFAQEFNMLSYVYFPCSATTLSTHFYLPTLDEETSCEYRDLPYPIEVPGCVPFHGRDLYTQAQDRTSELYKVSLKRYKRYRSVDGIIMNSFLALETCPIRALKDEGGGYPHVYPIGPIIQTRVDDAKGLEWLTWLDKQEVGSVLYVSFGSGGTLSQEQMNELANGLELSLHKFLWVVRAPNDADNSAYLGEQKGVDPLEFLPCGFLERTKEQGVVIPSWAPQVQVLSHSSVGGFLTHCGWNSTLESVIHGVPVITWPLYAEQRMNAILLCEGLKVGVRPKVNENGLVERGEIAEVIKCLMESEEGGEMRKRMKELEVAARNALKEYGSSSITLSELVLMWKSLANENKF</sequence>
<evidence type="ECO:0000256" key="4">
    <source>
        <dbReference type="RuleBase" id="RU003718"/>
    </source>
</evidence>